<feature type="region of interest" description="Disordered" evidence="4">
    <location>
        <begin position="350"/>
        <end position="371"/>
    </location>
</feature>
<feature type="compositionally biased region" description="Basic and acidic residues" evidence="4">
    <location>
        <begin position="77"/>
        <end position="90"/>
    </location>
</feature>
<feature type="compositionally biased region" description="Acidic residues" evidence="4">
    <location>
        <begin position="47"/>
        <end position="76"/>
    </location>
</feature>
<keyword evidence="6" id="KW-1185">Reference proteome</keyword>
<dbReference type="PANTHER" id="PTHR19879:SF9">
    <property type="entry name" value="TRANSCRIPTION INITIATION FACTOR TFIID SUBUNIT 5"/>
    <property type="match status" value="1"/>
</dbReference>
<dbReference type="AlphaFoldDB" id="A0A813ECF3"/>
<keyword evidence="1 3" id="KW-0853">WD repeat</keyword>
<dbReference type="SUPFAM" id="SSF50978">
    <property type="entry name" value="WD40 repeat-like"/>
    <property type="match status" value="1"/>
</dbReference>
<evidence type="ECO:0000256" key="1">
    <source>
        <dbReference type="ARBA" id="ARBA00022574"/>
    </source>
</evidence>
<dbReference type="Pfam" id="PF00400">
    <property type="entry name" value="WD40"/>
    <property type="match status" value="1"/>
</dbReference>
<evidence type="ECO:0000256" key="4">
    <source>
        <dbReference type="SAM" id="MobiDB-lite"/>
    </source>
</evidence>
<dbReference type="OrthoDB" id="10263272at2759"/>
<feature type="region of interest" description="Disordered" evidence="4">
    <location>
        <begin position="1"/>
        <end position="140"/>
    </location>
</feature>
<organism evidence="5 6">
    <name type="scientific">Polarella glacialis</name>
    <name type="common">Dinoflagellate</name>
    <dbReference type="NCBI Taxonomy" id="89957"/>
    <lineage>
        <taxon>Eukaryota</taxon>
        <taxon>Sar</taxon>
        <taxon>Alveolata</taxon>
        <taxon>Dinophyceae</taxon>
        <taxon>Suessiales</taxon>
        <taxon>Suessiaceae</taxon>
        <taxon>Polarella</taxon>
    </lineage>
</organism>
<dbReference type="Proteomes" id="UP000654075">
    <property type="component" value="Unassembled WGS sequence"/>
</dbReference>
<proteinExistence type="predicted"/>
<dbReference type="InterPro" id="IPR001680">
    <property type="entry name" value="WD40_rpt"/>
</dbReference>
<dbReference type="PANTHER" id="PTHR19879">
    <property type="entry name" value="TRANSCRIPTION INITIATION FACTOR TFIID"/>
    <property type="match status" value="1"/>
</dbReference>
<dbReference type="PROSITE" id="PS00678">
    <property type="entry name" value="WD_REPEATS_1"/>
    <property type="match status" value="1"/>
</dbReference>
<reference evidence="5" key="1">
    <citation type="submission" date="2021-02" db="EMBL/GenBank/DDBJ databases">
        <authorList>
            <person name="Dougan E. K."/>
            <person name="Rhodes N."/>
            <person name="Thang M."/>
            <person name="Chan C."/>
        </authorList>
    </citation>
    <scope>NUCLEOTIDE SEQUENCE</scope>
</reference>
<comment type="caution">
    <text evidence="5">The sequence shown here is derived from an EMBL/GenBank/DDBJ whole genome shotgun (WGS) entry which is preliminary data.</text>
</comment>
<feature type="repeat" description="WD" evidence="3">
    <location>
        <begin position="483"/>
        <end position="524"/>
    </location>
</feature>
<sequence length="683" mass="73822">MEDNIKEGEDKAQVEKKENAKEENEETEEQKVKVKVKEKEKEKEKEEKEEEEEKKEDEEKEEEEEEEEEREEEKLDDSEKRRDDQEREPEPNEENVQQEDREHQDSNGEANGDKVDGCDEEEDFHRKESPEQDLGSCADAEATSRRGLDINCQRANALWRANILEQVAVRDRHVEASKVAGSFGTANTSCFSPGSAGGCSPVLGPQSPPLGSGESAESMLTSGHRTLASVGFVAEDLLELPRAAVDAAVDLLQGPPSASQPPAVQELAKRLAKDMLRRKAQELDALQLLLLDREDELREKEQAHAVVCRQATLLGQENAELTAQLGRAREQLQARNAEAERLLAEVQRLREAGGNSGTSSGSSGVSSGSRKEGALDTKELFAKPVSQKVWRKIHTAELTCVTAAGLQGDPLPRALVAIGTADGYVKLLDGVTGRLHAHLSVSRELPKLVAMDLAEATGLLLAASSEHALRLLDLRGQRLLHTLRGHLGPVTACGWLKGGCTAFTASADRTVKLWDIEKGQTLRSLSSKSPVTAAGVHLGSGVIALGHADGSLAVWDPRTSDAIAAPAAIHQQGQAVVGVKLSPDGRRLLTQSEDGLVCCTPLETMQPQLRLTAPGPVTGPSPPAFSPDGSLLFARGSSSIHCWSAESGKSVYEHATAEPICVCWDLPNAVSVHRDGHFAIWGT</sequence>
<feature type="compositionally biased region" description="Basic and acidic residues" evidence="4">
    <location>
        <begin position="98"/>
        <end position="130"/>
    </location>
</feature>
<dbReference type="OMA" id="NCQRANA"/>
<dbReference type="EMBL" id="CAJNNV010008514">
    <property type="protein sequence ID" value="CAE8596320.1"/>
    <property type="molecule type" value="Genomic_DNA"/>
</dbReference>
<name>A0A813ECF3_POLGL</name>
<evidence type="ECO:0000256" key="2">
    <source>
        <dbReference type="ARBA" id="ARBA00022737"/>
    </source>
</evidence>
<dbReference type="PROSITE" id="PS50082">
    <property type="entry name" value="WD_REPEATS_2"/>
    <property type="match status" value="1"/>
</dbReference>
<keyword evidence="2" id="KW-0677">Repeat</keyword>
<dbReference type="InterPro" id="IPR019775">
    <property type="entry name" value="WD40_repeat_CS"/>
</dbReference>
<dbReference type="Gene3D" id="2.130.10.10">
    <property type="entry name" value="YVTN repeat-like/Quinoprotein amine dehydrogenase"/>
    <property type="match status" value="2"/>
</dbReference>
<accession>A0A813ECF3</accession>
<evidence type="ECO:0000256" key="3">
    <source>
        <dbReference type="PROSITE-ProRule" id="PRU00221"/>
    </source>
</evidence>
<evidence type="ECO:0000313" key="6">
    <source>
        <dbReference type="Proteomes" id="UP000654075"/>
    </source>
</evidence>
<feature type="compositionally biased region" description="Basic and acidic residues" evidence="4">
    <location>
        <begin position="29"/>
        <end position="46"/>
    </location>
</feature>
<dbReference type="InterPro" id="IPR015943">
    <property type="entry name" value="WD40/YVTN_repeat-like_dom_sf"/>
</dbReference>
<dbReference type="InterPro" id="IPR036322">
    <property type="entry name" value="WD40_repeat_dom_sf"/>
</dbReference>
<protein>
    <submittedName>
        <fullName evidence="5">Uncharacterized protein</fullName>
    </submittedName>
</protein>
<feature type="compositionally biased region" description="Low complexity" evidence="4">
    <location>
        <begin position="357"/>
        <end position="368"/>
    </location>
</feature>
<feature type="compositionally biased region" description="Basic and acidic residues" evidence="4">
    <location>
        <begin position="1"/>
        <end position="22"/>
    </location>
</feature>
<dbReference type="PROSITE" id="PS50294">
    <property type="entry name" value="WD_REPEATS_REGION"/>
    <property type="match status" value="1"/>
</dbReference>
<gene>
    <name evidence="5" type="ORF">PGLA1383_LOCUS14785</name>
</gene>
<dbReference type="SMART" id="SM00320">
    <property type="entry name" value="WD40"/>
    <property type="match status" value="4"/>
</dbReference>
<evidence type="ECO:0000313" key="5">
    <source>
        <dbReference type="EMBL" id="CAE8596320.1"/>
    </source>
</evidence>